<evidence type="ECO:0000259" key="5">
    <source>
        <dbReference type="Pfam" id="PF04542"/>
    </source>
</evidence>
<dbReference type="InterPro" id="IPR013324">
    <property type="entry name" value="RNA_pol_sigma_r3/r4-like"/>
</dbReference>
<evidence type="ECO:0000256" key="4">
    <source>
        <dbReference type="ARBA" id="ARBA00023163"/>
    </source>
</evidence>
<keyword evidence="8" id="KW-1185">Reference proteome</keyword>
<dbReference type="InterPro" id="IPR014284">
    <property type="entry name" value="RNA_pol_sigma-70_dom"/>
</dbReference>
<dbReference type="InterPro" id="IPR039425">
    <property type="entry name" value="RNA_pol_sigma-70-like"/>
</dbReference>
<accession>A0ABT9PSK4</accession>
<dbReference type="Proteomes" id="UP001241472">
    <property type="component" value="Unassembled WGS sequence"/>
</dbReference>
<keyword evidence="3" id="KW-0731">Sigma factor</keyword>
<dbReference type="Pfam" id="PF08281">
    <property type="entry name" value="Sigma70_r4_2"/>
    <property type="match status" value="1"/>
</dbReference>
<dbReference type="InterPro" id="IPR013249">
    <property type="entry name" value="RNA_pol_sigma70_r4_t2"/>
</dbReference>
<organism evidence="7 8">
    <name type="scientific">Neorhizobium huautlense</name>
    <dbReference type="NCBI Taxonomy" id="67774"/>
    <lineage>
        <taxon>Bacteria</taxon>
        <taxon>Pseudomonadati</taxon>
        <taxon>Pseudomonadota</taxon>
        <taxon>Alphaproteobacteria</taxon>
        <taxon>Hyphomicrobiales</taxon>
        <taxon>Rhizobiaceae</taxon>
        <taxon>Rhizobium/Agrobacterium group</taxon>
        <taxon>Neorhizobium</taxon>
    </lineage>
</organism>
<evidence type="ECO:0000256" key="3">
    <source>
        <dbReference type="ARBA" id="ARBA00023082"/>
    </source>
</evidence>
<dbReference type="EMBL" id="JAUSRF010000006">
    <property type="protein sequence ID" value="MDP9837434.1"/>
    <property type="molecule type" value="Genomic_DNA"/>
</dbReference>
<dbReference type="InterPro" id="IPR007627">
    <property type="entry name" value="RNA_pol_sigma70_r2"/>
</dbReference>
<dbReference type="Pfam" id="PF04542">
    <property type="entry name" value="Sigma70_r2"/>
    <property type="match status" value="1"/>
</dbReference>
<evidence type="ECO:0000313" key="8">
    <source>
        <dbReference type="Proteomes" id="UP001241472"/>
    </source>
</evidence>
<comment type="similarity">
    <text evidence="1">Belongs to the sigma-70 factor family. ECF subfamily.</text>
</comment>
<dbReference type="RefSeq" id="WP_306834162.1">
    <property type="nucleotide sequence ID" value="NZ_JAUSRF010000006.1"/>
</dbReference>
<dbReference type="SUPFAM" id="SSF88946">
    <property type="entry name" value="Sigma2 domain of RNA polymerase sigma factors"/>
    <property type="match status" value="1"/>
</dbReference>
<comment type="caution">
    <text evidence="7">The sequence shown here is derived from an EMBL/GenBank/DDBJ whole genome shotgun (WGS) entry which is preliminary data.</text>
</comment>
<dbReference type="SUPFAM" id="SSF88659">
    <property type="entry name" value="Sigma3 and sigma4 domains of RNA polymerase sigma factors"/>
    <property type="match status" value="1"/>
</dbReference>
<gene>
    <name evidence="7" type="ORF">J2T09_002186</name>
</gene>
<dbReference type="Gene3D" id="1.10.1740.10">
    <property type="match status" value="1"/>
</dbReference>
<dbReference type="PANTHER" id="PTHR43133">
    <property type="entry name" value="RNA POLYMERASE ECF-TYPE SIGMA FACTO"/>
    <property type="match status" value="1"/>
</dbReference>
<dbReference type="InterPro" id="IPR013325">
    <property type="entry name" value="RNA_pol_sigma_r2"/>
</dbReference>
<protein>
    <submittedName>
        <fullName evidence="7">RNA polymerase sigma-70 factor (ECF subfamily)</fullName>
    </submittedName>
</protein>
<evidence type="ECO:0000259" key="6">
    <source>
        <dbReference type="Pfam" id="PF08281"/>
    </source>
</evidence>
<dbReference type="Gene3D" id="1.10.10.10">
    <property type="entry name" value="Winged helix-like DNA-binding domain superfamily/Winged helix DNA-binding domain"/>
    <property type="match status" value="1"/>
</dbReference>
<feature type="domain" description="RNA polymerase sigma-70 region 2" evidence="5">
    <location>
        <begin position="34"/>
        <end position="101"/>
    </location>
</feature>
<dbReference type="NCBIfam" id="TIGR02937">
    <property type="entry name" value="sigma70-ECF"/>
    <property type="match status" value="1"/>
</dbReference>
<reference evidence="7 8" key="1">
    <citation type="submission" date="2023-07" db="EMBL/GenBank/DDBJ databases">
        <title>Sorghum-associated microbial communities from plants grown in Nebraska, USA.</title>
        <authorList>
            <person name="Schachtman D."/>
        </authorList>
    </citation>
    <scope>NUCLEOTIDE SEQUENCE [LARGE SCALE GENOMIC DNA]</scope>
    <source>
        <strain evidence="7 8">DS1307</strain>
    </source>
</reference>
<proteinExistence type="inferred from homology"/>
<keyword evidence="4" id="KW-0804">Transcription</keyword>
<sequence>MTDEVLSDGDQRDRFAALAKAVADHRDQLAFRQLFNHFAPRLNYWLHRRGLPNEEAEEIVQEVMTVLWHRAELYDASRSSLSTWLFRIARNRHIDLQRRLKTRIIDDAEPLLQIDDVPGMETMLESEEREAKVREALTRIPGEQMELVRASFFLGYSHSEIAACTGLPLGTVKSRIRLAFEHLRKALDGHDRLSS</sequence>
<evidence type="ECO:0000256" key="1">
    <source>
        <dbReference type="ARBA" id="ARBA00010641"/>
    </source>
</evidence>
<dbReference type="PANTHER" id="PTHR43133:SF62">
    <property type="entry name" value="RNA POLYMERASE SIGMA FACTOR SIGZ"/>
    <property type="match status" value="1"/>
</dbReference>
<evidence type="ECO:0000313" key="7">
    <source>
        <dbReference type="EMBL" id="MDP9837434.1"/>
    </source>
</evidence>
<name>A0ABT9PSK4_9HYPH</name>
<evidence type="ECO:0000256" key="2">
    <source>
        <dbReference type="ARBA" id="ARBA00023015"/>
    </source>
</evidence>
<feature type="domain" description="RNA polymerase sigma factor 70 region 4 type 2" evidence="6">
    <location>
        <begin position="132"/>
        <end position="183"/>
    </location>
</feature>
<dbReference type="InterPro" id="IPR036388">
    <property type="entry name" value="WH-like_DNA-bd_sf"/>
</dbReference>
<keyword evidence="2" id="KW-0805">Transcription regulation</keyword>